<dbReference type="EMBL" id="ML735740">
    <property type="protein sequence ID" value="KAE8417259.1"/>
    <property type="molecule type" value="Genomic_DNA"/>
</dbReference>
<dbReference type="Proteomes" id="UP000325395">
    <property type="component" value="Unassembled WGS sequence"/>
</dbReference>
<gene>
    <name evidence="1" type="ORF">BDV36DRAFT_309563</name>
</gene>
<evidence type="ECO:0000313" key="1">
    <source>
        <dbReference type="EMBL" id="KAE8417259.1"/>
    </source>
</evidence>
<evidence type="ECO:0000313" key="2">
    <source>
        <dbReference type="Proteomes" id="UP000325395"/>
    </source>
</evidence>
<protein>
    <recommendedName>
        <fullName evidence="3">Aminoglycoside phosphotransferase domain-containing protein</fullName>
    </recommendedName>
</protein>
<keyword evidence="2" id="KW-1185">Reference proteome</keyword>
<name>A0ABQ6WJF4_9EURO</name>
<accession>A0ABQ6WJF4</accession>
<evidence type="ECO:0008006" key="3">
    <source>
        <dbReference type="Google" id="ProtNLM"/>
    </source>
</evidence>
<proteinExistence type="predicted"/>
<reference evidence="1 2" key="1">
    <citation type="submission" date="2019-04" db="EMBL/GenBank/DDBJ databases">
        <authorList>
            <consortium name="DOE Joint Genome Institute"/>
            <person name="Mondo S."/>
            <person name="Kjaerbolling I."/>
            <person name="Vesth T."/>
            <person name="Frisvad J.C."/>
            <person name="Nybo J.L."/>
            <person name="Theobald S."/>
            <person name="Kildgaard S."/>
            <person name="Isbrandt T."/>
            <person name="Kuo A."/>
            <person name="Sato A."/>
            <person name="Lyhne E.K."/>
            <person name="Kogle M.E."/>
            <person name="Wiebenga A."/>
            <person name="Kun R.S."/>
            <person name="Lubbers R.J."/>
            <person name="Makela M.R."/>
            <person name="Barry K."/>
            <person name="Chovatia M."/>
            <person name="Clum A."/>
            <person name="Daum C."/>
            <person name="Haridas S."/>
            <person name="He G."/>
            <person name="LaButti K."/>
            <person name="Lipzen A."/>
            <person name="Riley R."/>
            <person name="Salamov A."/>
            <person name="Simmons B.A."/>
            <person name="Magnuson J.K."/>
            <person name="Henrissat B."/>
            <person name="Mortensen U.H."/>
            <person name="Larsen T.O."/>
            <person name="Devries R.P."/>
            <person name="Grigoriev I.V."/>
            <person name="Machida M."/>
            <person name="Baker S.E."/>
            <person name="Andersen M.R."/>
            <person name="Cantor M.N."/>
            <person name="Hua S.X."/>
        </authorList>
    </citation>
    <scope>NUCLEOTIDE SEQUENCE [LARGE SCALE GENOMIC DNA]</scope>
    <source>
        <strain evidence="1 2">CBS 117616</strain>
    </source>
</reference>
<sequence>MDRARGTTLDVVWKELGWFMTAKFGLQLHRFVKILRSVTSPTAGSLATGECWSFWLEDHYGFPANSGQPILPTSSDSGRTLHSSDFTVGWPMTIEPFILTHHDLAPRNLLYASMYNINIPQDWGLMAPLRWHLFAWIAIGYHEADARLLRKMRSKLT</sequence>
<organism evidence="1 2">
    <name type="scientific">Aspergillus pseudocaelatus</name>
    <dbReference type="NCBI Taxonomy" id="1825620"/>
    <lineage>
        <taxon>Eukaryota</taxon>
        <taxon>Fungi</taxon>
        <taxon>Dikarya</taxon>
        <taxon>Ascomycota</taxon>
        <taxon>Pezizomycotina</taxon>
        <taxon>Eurotiomycetes</taxon>
        <taxon>Eurotiomycetidae</taxon>
        <taxon>Eurotiales</taxon>
        <taxon>Aspergillaceae</taxon>
        <taxon>Aspergillus</taxon>
        <taxon>Aspergillus subgen. Circumdati</taxon>
    </lineage>
</organism>